<dbReference type="InterPro" id="IPR011009">
    <property type="entry name" value="Kinase-like_dom_sf"/>
</dbReference>
<dbReference type="PROSITE" id="PS50011">
    <property type="entry name" value="PROTEIN_KINASE_DOM"/>
    <property type="match status" value="1"/>
</dbReference>
<dbReference type="RefSeq" id="WP_338886602.1">
    <property type="nucleotide sequence ID" value="NZ_CP147846.1"/>
</dbReference>
<evidence type="ECO:0000256" key="1">
    <source>
        <dbReference type="ARBA" id="ARBA00012513"/>
    </source>
</evidence>
<dbReference type="InterPro" id="IPR031634">
    <property type="entry name" value="PknG_rubred"/>
</dbReference>
<keyword evidence="5" id="KW-0547">Nucleotide-binding</keyword>
<feature type="compositionally biased region" description="Polar residues" evidence="10">
    <location>
        <begin position="8"/>
        <end position="24"/>
    </location>
</feature>
<dbReference type="Gene3D" id="1.25.40.10">
    <property type="entry name" value="Tetratricopeptide repeat domain"/>
    <property type="match status" value="2"/>
</dbReference>
<keyword evidence="6" id="KW-0418">Kinase</keyword>
<evidence type="ECO:0000256" key="5">
    <source>
        <dbReference type="ARBA" id="ARBA00022741"/>
    </source>
</evidence>
<proteinExistence type="predicted"/>
<evidence type="ECO:0000256" key="4">
    <source>
        <dbReference type="ARBA" id="ARBA00022679"/>
    </source>
</evidence>
<dbReference type="CDD" id="cd14014">
    <property type="entry name" value="STKc_PknB_like"/>
    <property type="match status" value="1"/>
</dbReference>
<keyword evidence="4" id="KW-0808">Transferase</keyword>
<keyword evidence="7" id="KW-0067">ATP-binding</keyword>
<evidence type="ECO:0000313" key="13">
    <source>
        <dbReference type="Proteomes" id="UP001432000"/>
    </source>
</evidence>
<dbReference type="SMART" id="SM00220">
    <property type="entry name" value="S_TKc"/>
    <property type="match status" value="1"/>
</dbReference>
<evidence type="ECO:0000256" key="9">
    <source>
        <dbReference type="ARBA" id="ARBA00048679"/>
    </source>
</evidence>
<evidence type="ECO:0000256" key="2">
    <source>
        <dbReference type="ARBA" id="ARBA00014676"/>
    </source>
</evidence>
<dbReference type="Proteomes" id="UP001432000">
    <property type="component" value="Chromosome"/>
</dbReference>
<comment type="catalytic activity">
    <reaction evidence="9">
        <text>L-seryl-[protein] + ATP = O-phospho-L-seryl-[protein] + ADP + H(+)</text>
        <dbReference type="Rhea" id="RHEA:17989"/>
        <dbReference type="Rhea" id="RHEA-COMP:9863"/>
        <dbReference type="Rhea" id="RHEA-COMP:11604"/>
        <dbReference type="ChEBI" id="CHEBI:15378"/>
        <dbReference type="ChEBI" id="CHEBI:29999"/>
        <dbReference type="ChEBI" id="CHEBI:30616"/>
        <dbReference type="ChEBI" id="CHEBI:83421"/>
        <dbReference type="ChEBI" id="CHEBI:456216"/>
        <dbReference type="EC" id="2.7.11.1"/>
    </reaction>
</comment>
<gene>
    <name evidence="12" type="ORF">WDS16_18225</name>
</gene>
<evidence type="ECO:0000313" key="12">
    <source>
        <dbReference type="EMBL" id="WXG67180.1"/>
    </source>
</evidence>
<dbReference type="PROSITE" id="PS00108">
    <property type="entry name" value="PROTEIN_KINASE_ST"/>
    <property type="match status" value="1"/>
</dbReference>
<dbReference type="Gene3D" id="1.10.510.10">
    <property type="entry name" value="Transferase(Phosphotransferase) domain 1"/>
    <property type="match status" value="1"/>
</dbReference>
<dbReference type="Pfam" id="PF00069">
    <property type="entry name" value="Pkinase"/>
    <property type="match status" value="1"/>
</dbReference>
<sequence>MSTRDSDTPTGPTTAPSQQTQAVDRTQAVERTQAAARTQATAAAPVRSSRTSGRTRSSRSHRTDTRRRLGAGLVEIPRVDPVDPATAVMSDPTVPARKRFCWKCNSPVGRSADGEPDNPSGTCPHCGARFDFTPLLEPGDLVVGQYEVQGCIAHGGLGWVYLAIDRNVSDRWVVLKGLLHFGDDEAHAVAVAERQFLAEVAHPGVVKIYNFVEQPRSDGTKIGFIVMEYVGGRSLRDILSARGDTSARMPVEQAIAYVLEVLPALSYLHSIGLVYNDLKPENIMVTDDQIKLIDLGAVAGIEDYGYLYGTAGYQAPEIVETGPTVASDIYTAGRTLAVLTLEMPSTKGKYDAGIPSDEDHELLRKYPSFKRLLLRATNPDPAQRFSSAEVLASQATGVLREILALQTGTERPGLSTAFSPPRTTFGTEESVGRTDTYVDGKIRGDRISAREVVSALPVPLVDPLDPSAPLLAAAVHSEPQQTLDSLAHARRNGIERFADGSPGGLEITLAEVKAHIDLGDTGTAESVLKQVRTNGPDPWRVEWYAGLIGLLKNEFGDASSHFEKVLDAMPGELAPKIALAASAELIMEGTLRLDTDEREKWRACAESYYLSVWRTNRAVVSSAFGLARQMMYRSDPTAAVAVLDQVPISSRHYAVARMTSVLTLLMDRPSPDLVEEDFREAARRVAMLPRREPRALQMRTLVLAMAMDWVRSGHAVEAEREPILGVPFTETGLRTGTEAGLRALARNATDRAHRYTLVDLANAIRPQSLF</sequence>
<dbReference type="InterPro" id="IPR008271">
    <property type="entry name" value="Ser/Thr_kinase_AS"/>
</dbReference>
<feature type="compositionally biased region" description="Polar residues" evidence="10">
    <location>
        <begin position="416"/>
        <end position="427"/>
    </location>
</feature>
<dbReference type="Pfam" id="PF16919">
    <property type="entry name" value="PknG_rubred"/>
    <property type="match status" value="1"/>
</dbReference>
<dbReference type="PANTHER" id="PTHR24363:SF0">
    <property type="entry name" value="SERINE_THREONINE KINASE LIKE DOMAIN CONTAINING 1"/>
    <property type="match status" value="1"/>
</dbReference>
<name>A0ABZ2PDW4_9NOCA</name>
<feature type="compositionally biased region" description="Low complexity" evidence="10">
    <location>
        <begin position="25"/>
        <end position="55"/>
    </location>
</feature>
<evidence type="ECO:0000256" key="7">
    <source>
        <dbReference type="ARBA" id="ARBA00022840"/>
    </source>
</evidence>
<feature type="domain" description="Protein kinase" evidence="11">
    <location>
        <begin position="146"/>
        <end position="425"/>
    </location>
</feature>
<accession>A0ABZ2PDW4</accession>
<dbReference type="PANTHER" id="PTHR24363">
    <property type="entry name" value="SERINE/THREONINE PROTEIN KINASE"/>
    <property type="match status" value="1"/>
</dbReference>
<protein>
    <recommendedName>
        <fullName evidence="2">Serine/threonine-protein kinase PknG</fullName>
        <ecNumber evidence="1">2.7.11.1</ecNumber>
    </recommendedName>
</protein>
<dbReference type="SUPFAM" id="SSF56112">
    <property type="entry name" value="Protein kinase-like (PK-like)"/>
    <property type="match status" value="1"/>
</dbReference>
<dbReference type="Gene3D" id="3.30.200.20">
    <property type="entry name" value="Phosphorylase Kinase, domain 1"/>
    <property type="match status" value="1"/>
</dbReference>
<organism evidence="12 13">
    <name type="scientific">Rhodococcus sovatensis</name>
    <dbReference type="NCBI Taxonomy" id="1805840"/>
    <lineage>
        <taxon>Bacteria</taxon>
        <taxon>Bacillati</taxon>
        <taxon>Actinomycetota</taxon>
        <taxon>Actinomycetes</taxon>
        <taxon>Mycobacteriales</taxon>
        <taxon>Nocardiaceae</taxon>
        <taxon>Rhodococcus</taxon>
    </lineage>
</organism>
<evidence type="ECO:0000256" key="10">
    <source>
        <dbReference type="SAM" id="MobiDB-lite"/>
    </source>
</evidence>
<comment type="catalytic activity">
    <reaction evidence="8">
        <text>L-threonyl-[protein] + ATP = O-phospho-L-threonyl-[protein] + ADP + H(+)</text>
        <dbReference type="Rhea" id="RHEA:46608"/>
        <dbReference type="Rhea" id="RHEA-COMP:11060"/>
        <dbReference type="Rhea" id="RHEA-COMP:11605"/>
        <dbReference type="ChEBI" id="CHEBI:15378"/>
        <dbReference type="ChEBI" id="CHEBI:30013"/>
        <dbReference type="ChEBI" id="CHEBI:30616"/>
        <dbReference type="ChEBI" id="CHEBI:61977"/>
        <dbReference type="ChEBI" id="CHEBI:456216"/>
        <dbReference type="EC" id="2.7.11.1"/>
    </reaction>
</comment>
<keyword evidence="13" id="KW-1185">Reference proteome</keyword>
<dbReference type="EC" id="2.7.11.1" evidence="1"/>
<dbReference type="InterPro" id="IPR031636">
    <property type="entry name" value="PknG_TPR"/>
</dbReference>
<feature type="region of interest" description="Disordered" evidence="10">
    <location>
        <begin position="411"/>
        <end position="432"/>
    </location>
</feature>
<dbReference type="Pfam" id="PF16918">
    <property type="entry name" value="PknG_TPR"/>
    <property type="match status" value="1"/>
</dbReference>
<dbReference type="InterPro" id="IPR000719">
    <property type="entry name" value="Prot_kinase_dom"/>
</dbReference>
<keyword evidence="3" id="KW-0723">Serine/threonine-protein kinase</keyword>
<evidence type="ECO:0000256" key="3">
    <source>
        <dbReference type="ARBA" id="ARBA00022527"/>
    </source>
</evidence>
<dbReference type="InterPro" id="IPR011990">
    <property type="entry name" value="TPR-like_helical_dom_sf"/>
</dbReference>
<evidence type="ECO:0000256" key="6">
    <source>
        <dbReference type="ARBA" id="ARBA00022777"/>
    </source>
</evidence>
<dbReference type="EMBL" id="CP147846">
    <property type="protein sequence ID" value="WXG67180.1"/>
    <property type="molecule type" value="Genomic_DNA"/>
</dbReference>
<evidence type="ECO:0000256" key="8">
    <source>
        <dbReference type="ARBA" id="ARBA00047899"/>
    </source>
</evidence>
<reference evidence="12 13" key="1">
    <citation type="submission" date="2024-03" db="EMBL/GenBank/DDBJ databases">
        <title>Natural products discovery in diverse microorganisms through a two-stage MS feature dereplication strategy.</title>
        <authorList>
            <person name="Zhang R."/>
        </authorList>
    </citation>
    <scope>NUCLEOTIDE SEQUENCE [LARGE SCALE GENOMIC DNA]</scope>
    <source>
        <strain evidence="12 13">18930</strain>
    </source>
</reference>
<feature type="region of interest" description="Disordered" evidence="10">
    <location>
        <begin position="1"/>
        <end position="71"/>
    </location>
</feature>
<evidence type="ECO:0000259" key="11">
    <source>
        <dbReference type="PROSITE" id="PS50011"/>
    </source>
</evidence>